<organism evidence="1 2">
    <name type="scientific">Romanomermis culicivorax</name>
    <name type="common">Nematode worm</name>
    <dbReference type="NCBI Taxonomy" id="13658"/>
    <lineage>
        <taxon>Eukaryota</taxon>
        <taxon>Metazoa</taxon>
        <taxon>Ecdysozoa</taxon>
        <taxon>Nematoda</taxon>
        <taxon>Enoplea</taxon>
        <taxon>Dorylaimia</taxon>
        <taxon>Mermithida</taxon>
        <taxon>Mermithoidea</taxon>
        <taxon>Mermithidae</taxon>
        <taxon>Romanomermis</taxon>
    </lineage>
</organism>
<evidence type="ECO:0000313" key="1">
    <source>
        <dbReference type="Proteomes" id="UP000887565"/>
    </source>
</evidence>
<evidence type="ECO:0000313" key="2">
    <source>
        <dbReference type="WBParaSite" id="nRc.2.0.1.t31132-RA"/>
    </source>
</evidence>
<dbReference type="AlphaFoldDB" id="A0A915JXR9"/>
<protein>
    <submittedName>
        <fullName evidence="2">Uncharacterized protein</fullName>
    </submittedName>
</protein>
<keyword evidence="1" id="KW-1185">Reference proteome</keyword>
<dbReference type="Proteomes" id="UP000887565">
    <property type="component" value="Unplaced"/>
</dbReference>
<dbReference type="WBParaSite" id="nRc.2.0.1.t31132-RA">
    <property type="protein sequence ID" value="nRc.2.0.1.t31132-RA"/>
    <property type="gene ID" value="nRc.2.0.1.g31132"/>
</dbReference>
<sequence>MAGSAACACFTSSWEVIVMASIGGGGWLAANGMELEIQNHVDIWVCQKIGANDTLIVSVVVENYTLDHMFTEHEFHGWRKIIDLADGRAEVARVLKSAASCVPTDYPGIHNRCSGRYFLRQDNHIGDRS</sequence>
<accession>A0A915JXR9</accession>
<proteinExistence type="predicted"/>
<name>A0A915JXR9_ROMCU</name>
<reference evidence="2" key="1">
    <citation type="submission" date="2022-11" db="UniProtKB">
        <authorList>
            <consortium name="WormBaseParasite"/>
        </authorList>
    </citation>
    <scope>IDENTIFICATION</scope>
</reference>